<dbReference type="Proteomes" id="UP000001194">
    <property type="component" value="Unassembled WGS sequence"/>
</dbReference>
<name>B0DBG1_LACBS</name>
<reference evidence="1 2" key="1">
    <citation type="journal article" date="2008" name="Nature">
        <title>The genome of Laccaria bicolor provides insights into mycorrhizal symbiosis.</title>
        <authorList>
            <person name="Martin F."/>
            <person name="Aerts A."/>
            <person name="Ahren D."/>
            <person name="Brun A."/>
            <person name="Danchin E.G.J."/>
            <person name="Duchaussoy F."/>
            <person name="Gibon J."/>
            <person name="Kohler A."/>
            <person name="Lindquist E."/>
            <person name="Pereda V."/>
            <person name="Salamov A."/>
            <person name="Shapiro H.J."/>
            <person name="Wuyts J."/>
            <person name="Blaudez D."/>
            <person name="Buee M."/>
            <person name="Brokstein P."/>
            <person name="Canbaeck B."/>
            <person name="Cohen D."/>
            <person name="Courty P.E."/>
            <person name="Coutinho P.M."/>
            <person name="Delaruelle C."/>
            <person name="Detter J.C."/>
            <person name="Deveau A."/>
            <person name="DiFazio S."/>
            <person name="Duplessis S."/>
            <person name="Fraissinet-Tachet L."/>
            <person name="Lucic E."/>
            <person name="Frey-Klett P."/>
            <person name="Fourrey C."/>
            <person name="Feussner I."/>
            <person name="Gay G."/>
            <person name="Grimwood J."/>
            <person name="Hoegger P.J."/>
            <person name="Jain P."/>
            <person name="Kilaru S."/>
            <person name="Labbe J."/>
            <person name="Lin Y.C."/>
            <person name="Legue V."/>
            <person name="Le Tacon F."/>
            <person name="Marmeisse R."/>
            <person name="Melayah D."/>
            <person name="Montanini B."/>
            <person name="Muratet M."/>
            <person name="Nehls U."/>
            <person name="Niculita-Hirzel H."/>
            <person name="Oudot-Le Secq M.P."/>
            <person name="Peter M."/>
            <person name="Quesneville H."/>
            <person name="Rajashekar B."/>
            <person name="Reich M."/>
            <person name="Rouhier N."/>
            <person name="Schmutz J."/>
            <person name="Yin T."/>
            <person name="Chalot M."/>
            <person name="Henrissat B."/>
            <person name="Kuees U."/>
            <person name="Lucas S."/>
            <person name="Van de Peer Y."/>
            <person name="Podila G.K."/>
            <person name="Polle A."/>
            <person name="Pukkila P.J."/>
            <person name="Richardson P.M."/>
            <person name="Rouze P."/>
            <person name="Sanders I.R."/>
            <person name="Stajich J.E."/>
            <person name="Tunlid A."/>
            <person name="Tuskan G."/>
            <person name="Grigoriev I.V."/>
        </authorList>
    </citation>
    <scope>NUCLEOTIDE SEQUENCE [LARGE SCALE GENOMIC DNA]</scope>
    <source>
        <strain evidence="2">S238N-H82 / ATCC MYA-4686</strain>
    </source>
</reference>
<dbReference type="AlphaFoldDB" id="B0DBG1"/>
<proteinExistence type="predicted"/>
<dbReference type="InParanoid" id="B0DBG1"/>
<evidence type="ECO:0000313" key="2">
    <source>
        <dbReference type="Proteomes" id="UP000001194"/>
    </source>
</evidence>
<accession>B0DBG1</accession>
<evidence type="ECO:0000313" key="1">
    <source>
        <dbReference type="EMBL" id="EDR07989.1"/>
    </source>
</evidence>
<organism evidence="2">
    <name type="scientific">Laccaria bicolor (strain S238N-H82 / ATCC MYA-4686)</name>
    <name type="common">Bicoloured deceiver</name>
    <name type="synonym">Laccaria laccata var. bicolor</name>
    <dbReference type="NCBI Taxonomy" id="486041"/>
    <lineage>
        <taxon>Eukaryota</taxon>
        <taxon>Fungi</taxon>
        <taxon>Dikarya</taxon>
        <taxon>Basidiomycota</taxon>
        <taxon>Agaricomycotina</taxon>
        <taxon>Agaricomycetes</taxon>
        <taxon>Agaricomycetidae</taxon>
        <taxon>Agaricales</taxon>
        <taxon>Agaricineae</taxon>
        <taxon>Hydnangiaceae</taxon>
        <taxon>Laccaria</taxon>
    </lineage>
</organism>
<dbReference type="EMBL" id="DS547102">
    <property type="protein sequence ID" value="EDR07989.1"/>
    <property type="molecule type" value="Genomic_DNA"/>
</dbReference>
<protein>
    <submittedName>
        <fullName evidence="1">Predicted protein</fullName>
    </submittedName>
</protein>
<sequence>MSQLYQLIAPGRTGTWRAMRTYQPLSKTTSETTHIDYIIPLLRIDFQINAVRMEPNVVGMRNGFIFSQ</sequence>
<keyword evidence="2" id="KW-1185">Reference proteome</keyword>
<dbReference type="GeneID" id="6076816"/>
<gene>
    <name evidence="1" type="ORF">LACBIDRAFT_297554</name>
</gene>
<dbReference type="RefSeq" id="XP_001881059.1">
    <property type="nucleotide sequence ID" value="XM_001881024.1"/>
</dbReference>
<dbReference type="KEGG" id="lbc:LACBIDRAFT_297554"/>
<dbReference type="HOGENOM" id="CLU_2794367_0_0_1"/>